<keyword evidence="2" id="KW-0732">Signal</keyword>
<sequence>MKNVALSFGLLVALVSSASAFTINFKNNCGYTVWPAVGKAPNGVPDTSVAFGTTLAPGQSASFGVDDHALGIRAWGRTGCNSSRANCATGKCNGGLVCTDAGITSDVILSEYGYANFGAQYGGERTSWDLSRVDASININTKLASSDGTSVTCTQSSCPADQAYNSPTDYAADRNSALGQTYTHTFCP</sequence>
<dbReference type="PRINTS" id="PR00347">
    <property type="entry name" value="THAUMATIN"/>
</dbReference>
<organism evidence="3 4">
    <name type="scientific">Armillaria luteobubalina</name>
    <dbReference type="NCBI Taxonomy" id="153913"/>
    <lineage>
        <taxon>Eukaryota</taxon>
        <taxon>Fungi</taxon>
        <taxon>Dikarya</taxon>
        <taxon>Basidiomycota</taxon>
        <taxon>Agaricomycotina</taxon>
        <taxon>Agaricomycetes</taxon>
        <taxon>Agaricomycetidae</taxon>
        <taxon>Agaricales</taxon>
        <taxon>Marasmiineae</taxon>
        <taxon>Physalacriaceae</taxon>
        <taxon>Armillaria</taxon>
    </lineage>
</organism>
<protein>
    <submittedName>
        <fullName evidence="3">Osmotin thaumatin-like protein</fullName>
    </submittedName>
</protein>
<dbReference type="EMBL" id="JAUEPU010000003">
    <property type="protein sequence ID" value="KAK0504456.1"/>
    <property type="molecule type" value="Genomic_DNA"/>
</dbReference>
<feature type="chain" id="PRO_5041347354" evidence="2">
    <location>
        <begin position="21"/>
        <end position="188"/>
    </location>
</feature>
<evidence type="ECO:0000313" key="3">
    <source>
        <dbReference type="EMBL" id="KAK0504456.1"/>
    </source>
</evidence>
<gene>
    <name evidence="3" type="ORF">EDD18DRAFT_1133872</name>
</gene>
<dbReference type="AlphaFoldDB" id="A0AA39QMB0"/>
<dbReference type="InterPro" id="IPR001938">
    <property type="entry name" value="Thaumatin"/>
</dbReference>
<dbReference type="PROSITE" id="PS51367">
    <property type="entry name" value="THAUMATIN_2"/>
    <property type="match status" value="1"/>
</dbReference>
<dbReference type="SMART" id="SM00205">
    <property type="entry name" value="THN"/>
    <property type="match status" value="1"/>
</dbReference>
<reference evidence="3" key="1">
    <citation type="submission" date="2023-06" db="EMBL/GenBank/DDBJ databases">
        <authorList>
            <consortium name="Lawrence Berkeley National Laboratory"/>
            <person name="Ahrendt S."/>
            <person name="Sahu N."/>
            <person name="Indic B."/>
            <person name="Wong-Bajracharya J."/>
            <person name="Merenyi Z."/>
            <person name="Ke H.-M."/>
            <person name="Monk M."/>
            <person name="Kocsube S."/>
            <person name="Drula E."/>
            <person name="Lipzen A."/>
            <person name="Balint B."/>
            <person name="Henrissat B."/>
            <person name="Andreopoulos B."/>
            <person name="Martin F.M."/>
            <person name="Harder C.B."/>
            <person name="Rigling D."/>
            <person name="Ford K.L."/>
            <person name="Foster G.D."/>
            <person name="Pangilinan J."/>
            <person name="Papanicolaou A."/>
            <person name="Barry K."/>
            <person name="LaButti K."/>
            <person name="Viragh M."/>
            <person name="Koriabine M."/>
            <person name="Yan M."/>
            <person name="Riley R."/>
            <person name="Champramary S."/>
            <person name="Plett K.L."/>
            <person name="Tsai I.J."/>
            <person name="Slot J."/>
            <person name="Sipos G."/>
            <person name="Plett J."/>
            <person name="Nagy L.G."/>
            <person name="Grigoriev I.V."/>
        </authorList>
    </citation>
    <scope>NUCLEOTIDE SEQUENCE</scope>
    <source>
        <strain evidence="3">HWK02</strain>
    </source>
</reference>
<dbReference type="SUPFAM" id="SSF49870">
    <property type="entry name" value="Osmotin, thaumatin-like protein"/>
    <property type="match status" value="1"/>
</dbReference>
<dbReference type="PIRSF" id="PIRSF002703">
    <property type="entry name" value="Thaumatin"/>
    <property type="match status" value="1"/>
</dbReference>
<dbReference type="Proteomes" id="UP001175228">
    <property type="component" value="Unassembled WGS sequence"/>
</dbReference>
<name>A0AA39QMB0_9AGAR</name>
<proteinExistence type="predicted"/>
<comment type="caution">
    <text evidence="3">The sequence shown here is derived from an EMBL/GenBank/DDBJ whole genome shotgun (WGS) entry which is preliminary data.</text>
</comment>
<feature type="disulfide bond" evidence="1">
    <location>
        <begin position="80"/>
        <end position="87"/>
    </location>
</feature>
<feature type="signal peptide" evidence="2">
    <location>
        <begin position="1"/>
        <end position="20"/>
    </location>
</feature>
<dbReference type="PANTHER" id="PTHR31048">
    <property type="entry name" value="OS03G0233200 PROTEIN"/>
    <property type="match status" value="1"/>
</dbReference>
<dbReference type="InterPro" id="IPR037176">
    <property type="entry name" value="Osmotin/thaumatin-like_sf"/>
</dbReference>
<dbReference type="Pfam" id="PF00314">
    <property type="entry name" value="Thaumatin"/>
    <property type="match status" value="1"/>
</dbReference>
<accession>A0AA39QMB0</accession>
<feature type="disulfide bond" evidence="1">
    <location>
        <begin position="92"/>
        <end position="98"/>
    </location>
</feature>
<keyword evidence="4" id="KW-1185">Reference proteome</keyword>
<evidence type="ECO:0000256" key="2">
    <source>
        <dbReference type="SAM" id="SignalP"/>
    </source>
</evidence>
<evidence type="ECO:0000256" key="1">
    <source>
        <dbReference type="PIRSR" id="PIRSR002703-1"/>
    </source>
</evidence>
<dbReference type="Gene3D" id="2.60.110.10">
    <property type="entry name" value="Thaumatin"/>
    <property type="match status" value="1"/>
</dbReference>
<evidence type="ECO:0000313" key="4">
    <source>
        <dbReference type="Proteomes" id="UP001175228"/>
    </source>
</evidence>
<keyword evidence="1" id="KW-1015">Disulfide bond</keyword>